<dbReference type="Gene3D" id="1.10.10.60">
    <property type="entry name" value="Homeodomain-like"/>
    <property type="match status" value="1"/>
</dbReference>
<proteinExistence type="predicted"/>
<dbReference type="PROSITE" id="PS00041">
    <property type="entry name" value="HTH_ARAC_FAMILY_1"/>
    <property type="match status" value="1"/>
</dbReference>
<dbReference type="PANTHER" id="PTHR43436">
    <property type="entry name" value="ARAC-FAMILY TRANSCRIPTIONAL REGULATOR"/>
    <property type="match status" value="1"/>
</dbReference>
<keyword evidence="6" id="KW-1185">Reference proteome</keyword>
<dbReference type="PROSITE" id="PS01124">
    <property type="entry name" value="HTH_ARAC_FAMILY_2"/>
    <property type="match status" value="1"/>
</dbReference>
<keyword evidence="3" id="KW-0804">Transcription</keyword>
<keyword evidence="1" id="KW-0805">Transcription regulation</keyword>
<accession>A0ABP8UCF0</accession>
<evidence type="ECO:0000256" key="1">
    <source>
        <dbReference type="ARBA" id="ARBA00023015"/>
    </source>
</evidence>
<gene>
    <name evidence="5" type="ORF">GCM10023196_042750</name>
</gene>
<dbReference type="InterPro" id="IPR018062">
    <property type="entry name" value="HTH_AraC-typ_CS"/>
</dbReference>
<evidence type="ECO:0000256" key="2">
    <source>
        <dbReference type="ARBA" id="ARBA00023125"/>
    </source>
</evidence>
<sequence length="300" mass="32561">MTWGMCDLAELRTRITRLAAGHRRPRWIDGVNVFATARTTQPLGGVARPVLAIVAQGAKRSMLGDQVFDYRAGQFLVVTVDLPLTSQITQAGADEPFLALGLPLEPATIAQLLLDGRPPAAPVPDGPALSVSTLTPELLDAVVRLLRLADSPGDQRVLAPAVKMEIHWRLLTGPQGGLVRQIGTADSRLALVARAIAWIDSRYDEVIRIDDLAADVGLSVSSLNRHFRAATSMSPVQYQKQLRLQRARLRLLADPTDIAGAGHAVGYTSASQFSREYRRLFGMPPSEDALRLQSDPLVIE</sequence>
<organism evidence="5 6">
    <name type="scientific">Actinoallomurus vinaceus</name>
    <dbReference type="NCBI Taxonomy" id="1080074"/>
    <lineage>
        <taxon>Bacteria</taxon>
        <taxon>Bacillati</taxon>
        <taxon>Actinomycetota</taxon>
        <taxon>Actinomycetes</taxon>
        <taxon>Streptosporangiales</taxon>
        <taxon>Thermomonosporaceae</taxon>
        <taxon>Actinoallomurus</taxon>
    </lineage>
</organism>
<evidence type="ECO:0000313" key="6">
    <source>
        <dbReference type="Proteomes" id="UP001501442"/>
    </source>
</evidence>
<protein>
    <submittedName>
        <fullName evidence="5">AraC family transcriptional regulator</fullName>
    </submittedName>
</protein>
<evidence type="ECO:0000259" key="4">
    <source>
        <dbReference type="PROSITE" id="PS01124"/>
    </source>
</evidence>
<dbReference type="Pfam" id="PF12833">
    <property type="entry name" value="HTH_18"/>
    <property type="match status" value="1"/>
</dbReference>
<feature type="domain" description="HTH araC/xylS-type" evidence="4">
    <location>
        <begin position="193"/>
        <end position="291"/>
    </location>
</feature>
<name>A0ABP8UCF0_9ACTN</name>
<dbReference type="InterPro" id="IPR009057">
    <property type="entry name" value="Homeodomain-like_sf"/>
</dbReference>
<keyword evidence="2" id="KW-0238">DNA-binding</keyword>
<dbReference type="SMART" id="SM00342">
    <property type="entry name" value="HTH_ARAC"/>
    <property type="match status" value="1"/>
</dbReference>
<reference evidence="6" key="1">
    <citation type="journal article" date="2019" name="Int. J. Syst. Evol. Microbiol.">
        <title>The Global Catalogue of Microorganisms (GCM) 10K type strain sequencing project: providing services to taxonomists for standard genome sequencing and annotation.</title>
        <authorList>
            <consortium name="The Broad Institute Genomics Platform"/>
            <consortium name="The Broad Institute Genome Sequencing Center for Infectious Disease"/>
            <person name="Wu L."/>
            <person name="Ma J."/>
        </authorList>
    </citation>
    <scope>NUCLEOTIDE SEQUENCE [LARGE SCALE GENOMIC DNA]</scope>
    <source>
        <strain evidence="6">JCM 17939</strain>
    </source>
</reference>
<evidence type="ECO:0000313" key="5">
    <source>
        <dbReference type="EMBL" id="GAA4628037.1"/>
    </source>
</evidence>
<dbReference type="PANTHER" id="PTHR43436:SF1">
    <property type="entry name" value="TRANSCRIPTIONAL REGULATORY PROTEIN"/>
    <property type="match status" value="1"/>
</dbReference>
<comment type="caution">
    <text evidence="5">The sequence shown here is derived from an EMBL/GenBank/DDBJ whole genome shotgun (WGS) entry which is preliminary data.</text>
</comment>
<dbReference type="InterPro" id="IPR018060">
    <property type="entry name" value="HTH_AraC"/>
</dbReference>
<dbReference type="SUPFAM" id="SSF46689">
    <property type="entry name" value="Homeodomain-like"/>
    <property type="match status" value="2"/>
</dbReference>
<dbReference type="Proteomes" id="UP001501442">
    <property type="component" value="Unassembled WGS sequence"/>
</dbReference>
<dbReference type="Pfam" id="PF06719">
    <property type="entry name" value="AraC_N"/>
    <property type="match status" value="1"/>
</dbReference>
<dbReference type="EMBL" id="BAABHK010000005">
    <property type="protein sequence ID" value="GAA4628037.1"/>
    <property type="molecule type" value="Genomic_DNA"/>
</dbReference>
<evidence type="ECO:0000256" key="3">
    <source>
        <dbReference type="ARBA" id="ARBA00023163"/>
    </source>
</evidence>
<dbReference type="InterPro" id="IPR009594">
    <property type="entry name" value="Tscrpt_reg_HTH_AraC_N"/>
</dbReference>